<organism evidence="2 3">
    <name type="scientific">Lasiosphaeria ovina</name>
    <dbReference type="NCBI Taxonomy" id="92902"/>
    <lineage>
        <taxon>Eukaryota</taxon>
        <taxon>Fungi</taxon>
        <taxon>Dikarya</taxon>
        <taxon>Ascomycota</taxon>
        <taxon>Pezizomycotina</taxon>
        <taxon>Sordariomycetes</taxon>
        <taxon>Sordariomycetidae</taxon>
        <taxon>Sordariales</taxon>
        <taxon>Lasiosphaeriaceae</taxon>
        <taxon>Lasiosphaeria</taxon>
    </lineage>
</organism>
<dbReference type="AlphaFoldDB" id="A0AAE0JZQ5"/>
<feature type="region of interest" description="Disordered" evidence="1">
    <location>
        <begin position="1"/>
        <end position="97"/>
    </location>
</feature>
<name>A0AAE0JZQ5_9PEZI</name>
<proteinExistence type="predicted"/>
<sequence>MDKKQTSPELSEAELLPTQEEQVPANPPSRKRQLDSDDDAEPRTKRARTTRPTSEPARLTRQNLARFNKMGNNHKGSKKGSTHRGPTTESSSTKTLSTTASGFAIQAQENGILDPFSSKPPTNLGEIHRRLASTRATASPPESVYEDYAHTVGTAPNEATIIVEASGKLLKEYPGKGYKKAFNQAFTGYPKDVGFNNGLSAPQPDFVEGVEAEEYRPFPIDRHVRGAVLYRDNLRSVTLPHIAGEWKGPDGSMAEARVQAAYDGAALEPYLAGHAKITTFTTDGTNLSLFAHYAAETEDKQQVK</sequence>
<comment type="caution">
    <text evidence="2">The sequence shown here is derived from an EMBL/GenBank/DDBJ whole genome shotgun (WGS) entry which is preliminary data.</text>
</comment>
<dbReference type="Proteomes" id="UP001287356">
    <property type="component" value="Unassembled WGS sequence"/>
</dbReference>
<reference evidence="2" key="2">
    <citation type="submission" date="2023-06" db="EMBL/GenBank/DDBJ databases">
        <authorList>
            <consortium name="Lawrence Berkeley National Laboratory"/>
            <person name="Haridas S."/>
            <person name="Hensen N."/>
            <person name="Bonometti L."/>
            <person name="Westerberg I."/>
            <person name="Brannstrom I.O."/>
            <person name="Guillou S."/>
            <person name="Cros-Aarteil S."/>
            <person name="Calhoun S."/>
            <person name="Kuo A."/>
            <person name="Mondo S."/>
            <person name="Pangilinan J."/>
            <person name="Riley R."/>
            <person name="Labutti K."/>
            <person name="Andreopoulos B."/>
            <person name="Lipzen A."/>
            <person name="Chen C."/>
            <person name="Yanf M."/>
            <person name="Daum C."/>
            <person name="Ng V."/>
            <person name="Clum A."/>
            <person name="Steindorff A."/>
            <person name="Ohm R."/>
            <person name="Martin F."/>
            <person name="Silar P."/>
            <person name="Natvig D."/>
            <person name="Lalanne C."/>
            <person name="Gautier V."/>
            <person name="Ament-Velasquez S.L."/>
            <person name="Kruys A."/>
            <person name="Hutchinson M.I."/>
            <person name="Powell A.J."/>
            <person name="Barry K."/>
            <person name="Miller A.N."/>
            <person name="Grigoriev I.V."/>
            <person name="Debuchy R."/>
            <person name="Gladieux P."/>
            <person name="Thoren M.H."/>
            <person name="Johannesson H."/>
        </authorList>
    </citation>
    <scope>NUCLEOTIDE SEQUENCE</scope>
    <source>
        <strain evidence="2">CBS 958.72</strain>
    </source>
</reference>
<dbReference type="EMBL" id="JAULSN010000007">
    <property type="protein sequence ID" value="KAK3367309.1"/>
    <property type="molecule type" value="Genomic_DNA"/>
</dbReference>
<evidence type="ECO:0000256" key="1">
    <source>
        <dbReference type="SAM" id="MobiDB-lite"/>
    </source>
</evidence>
<feature type="compositionally biased region" description="Low complexity" evidence="1">
    <location>
        <begin position="87"/>
        <end position="97"/>
    </location>
</feature>
<evidence type="ECO:0000313" key="3">
    <source>
        <dbReference type="Proteomes" id="UP001287356"/>
    </source>
</evidence>
<reference evidence="2" key="1">
    <citation type="journal article" date="2023" name="Mol. Phylogenet. Evol.">
        <title>Genome-scale phylogeny and comparative genomics of the fungal order Sordariales.</title>
        <authorList>
            <person name="Hensen N."/>
            <person name="Bonometti L."/>
            <person name="Westerberg I."/>
            <person name="Brannstrom I.O."/>
            <person name="Guillou S."/>
            <person name="Cros-Aarteil S."/>
            <person name="Calhoun S."/>
            <person name="Haridas S."/>
            <person name="Kuo A."/>
            <person name="Mondo S."/>
            <person name="Pangilinan J."/>
            <person name="Riley R."/>
            <person name="LaButti K."/>
            <person name="Andreopoulos B."/>
            <person name="Lipzen A."/>
            <person name="Chen C."/>
            <person name="Yan M."/>
            <person name="Daum C."/>
            <person name="Ng V."/>
            <person name="Clum A."/>
            <person name="Steindorff A."/>
            <person name="Ohm R.A."/>
            <person name="Martin F."/>
            <person name="Silar P."/>
            <person name="Natvig D.O."/>
            <person name="Lalanne C."/>
            <person name="Gautier V."/>
            <person name="Ament-Velasquez S.L."/>
            <person name="Kruys A."/>
            <person name="Hutchinson M.I."/>
            <person name="Powell A.J."/>
            <person name="Barry K."/>
            <person name="Miller A.N."/>
            <person name="Grigoriev I.V."/>
            <person name="Debuchy R."/>
            <person name="Gladieux P."/>
            <person name="Hiltunen Thoren M."/>
            <person name="Johannesson H."/>
        </authorList>
    </citation>
    <scope>NUCLEOTIDE SEQUENCE</scope>
    <source>
        <strain evidence="2">CBS 958.72</strain>
    </source>
</reference>
<accession>A0AAE0JZQ5</accession>
<gene>
    <name evidence="2" type="ORF">B0T24DRAFT_651576</name>
</gene>
<keyword evidence="3" id="KW-1185">Reference proteome</keyword>
<evidence type="ECO:0000313" key="2">
    <source>
        <dbReference type="EMBL" id="KAK3367309.1"/>
    </source>
</evidence>
<protein>
    <submittedName>
        <fullName evidence="2">Uncharacterized protein</fullName>
    </submittedName>
</protein>